<comment type="caution">
    <text evidence="3">The sequence shown here is derived from an EMBL/GenBank/DDBJ whole genome shotgun (WGS) entry which is preliminary data.</text>
</comment>
<dbReference type="InterPro" id="IPR017145">
    <property type="entry name" value="Aminobenzoyl-glu_utiliz_pB"/>
</dbReference>
<reference evidence="3 4" key="2">
    <citation type="submission" date="2015-01" db="EMBL/GenBank/DDBJ databases">
        <authorList>
            <consortium name="NBRP consortium"/>
            <person name="Sawabe T."/>
            <person name="Meirelles P."/>
            <person name="Feng G."/>
            <person name="Sayaka M."/>
            <person name="Hattori M."/>
            <person name="Ohkuma M."/>
        </authorList>
    </citation>
    <scope>NUCLEOTIDE SEQUENCE [LARGE SCALE GENOMIC DNA]</scope>
    <source>
        <strain evidence="4">JCM 19241</strain>
    </source>
</reference>
<feature type="domain" description="Peptidase M20 dimerisation" evidence="2">
    <location>
        <begin position="189"/>
        <end position="276"/>
    </location>
</feature>
<dbReference type="InterPro" id="IPR002933">
    <property type="entry name" value="Peptidase_M20"/>
</dbReference>
<dbReference type="SUPFAM" id="SSF53187">
    <property type="entry name" value="Zn-dependent exopeptidases"/>
    <property type="match status" value="1"/>
</dbReference>
<keyword evidence="1" id="KW-0378">Hydrolase</keyword>
<dbReference type="InterPro" id="IPR017439">
    <property type="entry name" value="Amidohydrolase"/>
</dbReference>
<dbReference type="AlphaFoldDB" id="A0A0B8QE40"/>
<dbReference type="Pfam" id="PF01546">
    <property type="entry name" value="Peptidase_M20"/>
    <property type="match status" value="1"/>
</dbReference>
<dbReference type="GO" id="GO:0005737">
    <property type="term" value="C:cytoplasm"/>
    <property type="evidence" value="ECO:0007669"/>
    <property type="project" value="TreeGrafter"/>
</dbReference>
<evidence type="ECO:0000313" key="3">
    <source>
        <dbReference type="EMBL" id="GAM73443.1"/>
    </source>
</evidence>
<dbReference type="PIRSF" id="PIRSF037227">
    <property type="entry name" value="Aminobenzoyl-glu_utiliz_pB"/>
    <property type="match status" value="1"/>
</dbReference>
<proteinExistence type="predicted"/>
<dbReference type="GO" id="GO:0046657">
    <property type="term" value="P:folic acid catabolic process"/>
    <property type="evidence" value="ECO:0007669"/>
    <property type="project" value="TreeGrafter"/>
</dbReference>
<dbReference type="InterPro" id="IPR011650">
    <property type="entry name" value="Peptidase_M20_dimer"/>
</dbReference>
<dbReference type="Gene3D" id="3.30.70.360">
    <property type="match status" value="1"/>
</dbReference>
<dbReference type="STRING" id="1481914.JCM19241_2898"/>
<gene>
    <name evidence="3" type="ORF">JCM19241_2898</name>
</gene>
<organism evidence="3 4">
    <name type="scientific">Vibrio ishigakensis</name>
    <dbReference type="NCBI Taxonomy" id="1481914"/>
    <lineage>
        <taxon>Bacteria</taxon>
        <taxon>Pseudomonadati</taxon>
        <taxon>Pseudomonadota</taxon>
        <taxon>Gammaproteobacteria</taxon>
        <taxon>Vibrionales</taxon>
        <taxon>Vibrionaceae</taxon>
        <taxon>Vibrio</taxon>
    </lineage>
</organism>
<protein>
    <submittedName>
        <fullName evidence="3">Aminobenzoyl-glutamate utilization protein B</fullName>
    </submittedName>
</protein>
<dbReference type="EMBL" id="BBSC01000001">
    <property type="protein sequence ID" value="GAM73443.1"/>
    <property type="molecule type" value="Genomic_DNA"/>
</dbReference>
<sequence>MSDYTKLDQEVTAIADELWSVSSKVWQLAELSYQEIESSAIESALLEKHGFTIEARNIAGLETSWVATWGSGKPEIGYLVEFDALPSLGNEITPHQQATENSNGHGCGHSTIGPASIGGAVALKNHMQKEGIPGTIKVFGCPAEEALNGKNYMVAAGVFDGLDVALHNHPFDVTTAVNFHTTASVDLIMEWHGVTAHAGVSPWEGRNALHAAEIFLVSANMMREQLEPTARLHYQVLEGGAAVNVVPDYAKVLVRYRGKSAEDVRKHKAWLEDMARGAGLATQTKSQVTNPGGIYDIMPNDRFAESITAHLKRYFPIEWSQEEQEFARTIQREIGKPEDGLTDAVLDPQKGVEVGGSSDVGDVSWIVPTMGVAFSAWPKHVPAHQWGVTASVGSNIGRKGMISAAHTLAAQGLELMTNPVLLEEIKLDFEQKKAGREYVTLNDLSENPASSLTEAQRAEYQELLQSSKEMLLSALEK</sequence>
<dbReference type="SUPFAM" id="SSF55031">
    <property type="entry name" value="Bacterial exopeptidase dimerisation domain"/>
    <property type="match status" value="1"/>
</dbReference>
<dbReference type="GO" id="GO:0071713">
    <property type="term" value="F:para-aminobenzoyl-glutamate hydrolase activity"/>
    <property type="evidence" value="ECO:0007669"/>
    <property type="project" value="TreeGrafter"/>
</dbReference>
<dbReference type="GO" id="GO:0016805">
    <property type="term" value="F:dipeptidase activity"/>
    <property type="evidence" value="ECO:0007669"/>
    <property type="project" value="TreeGrafter"/>
</dbReference>
<dbReference type="PANTHER" id="PTHR30575">
    <property type="entry name" value="PEPTIDASE M20"/>
    <property type="match status" value="1"/>
</dbReference>
<evidence type="ECO:0000313" key="4">
    <source>
        <dbReference type="Proteomes" id="UP000031666"/>
    </source>
</evidence>
<dbReference type="Proteomes" id="UP000031666">
    <property type="component" value="Unassembled WGS sequence"/>
</dbReference>
<dbReference type="InterPro" id="IPR052030">
    <property type="entry name" value="Peptidase_M20/M20A_hydrolases"/>
</dbReference>
<dbReference type="PANTHER" id="PTHR30575:SF0">
    <property type="entry name" value="XAA-ARG DIPEPTIDASE"/>
    <property type="match status" value="1"/>
</dbReference>
<evidence type="ECO:0000256" key="1">
    <source>
        <dbReference type="ARBA" id="ARBA00022801"/>
    </source>
</evidence>
<evidence type="ECO:0000259" key="2">
    <source>
        <dbReference type="Pfam" id="PF07687"/>
    </source>
</evidence>
<dbReference type="InterPro" id="IPR036264">
    <property type="entry name" value="Bact_exopeptidase_dim_dom"/>
</dbReference>
<dbReference type="NCBIfam" id="TIGR01891">
    <property type="entry name" value="amidohydrolases"/>
    <property type="match status" value="1"/>
</dbReference>
<dbReference type="Gene3D" id="3.40.630.10">
    <property type="entry name" value="Zn peptidases"/>
    <property type="match status" value="1"/>
</dbReference>
<reference evidence="3 4" key="1">
    <citation type="submission" date="2015-01" db="EMBL/GenBank/DDBJ databases">
        <title>Vibrio sp. C94 JCM 19241 whole genome shotgun sequence.</title>
        <authorList>
            <person name="Sawabe T."/>
            <person name="Meirelles P."/>
            <person name="Feng G."/>
            <person name="Sayaka M."/>
            <person name="Hattori M."/>
            <person name="Ohkuma M."/>
        </authorList>
    </citation>
    <scope>NUCLEOTIDE SEQUENCE [LARGE SCALE GENOMIC DNA]</scope>
    <source>
        <strain evidence="4">JCM 19241</strain>
    </source>
</reference>
<dbReference type="Pfam" id="PF07687">
    <property type="entry name" value="M20_dimer"/>
    <property type="match status" value="1"/>
</dbReference>
<accession>A0A0B8QE40</accession>
<name>A0A0B8QE40_9VIBR</name>